<evidence type="ECO:0000313" key="2">
    <source>
        <dbReference type="Proteomes" id="UP001152484"/>
    </source>
</evidence>
<dbReference type="EMBL" id="CAMAPE010000073">
    <property type="protein sequence ID" value="CAH9117067.1"/>
    <property type="molecule type" value="Genomic_DNA"/>
</dbReference>
<sequence>MAKQVLAMPISTVAVEQEFSA</sequence>
<evidence type="ECO:0000313" key="1">
    <source>
        <dbReference type="EMBL" id="CAH9117067.1"/>
    </source>
</evidence>
<reference evidence="1" key="1">
    <citation type="submission" date="2022-07" db="EMBL/GenBank/DDBJ databases">
        <authorList>
            <person name="Macas J."/>
            <person name="Novak P."/>
            <person name="Neumann P."/>
        </authorList>
    </citation>
    <scope>NUCLEOTIDE SEQUENCE</scope>
</reference>
<comment type="caution">
    <text evidence="1">The sequence shown here is derived from an EMBL/GenBank/DDBJ whole genome shotgun (WGS) entry which is preliminary data.</text>
</comment>
<proteinExistence type="predicted"/>
<name>A0A9P0ZYK8_CUSEU</name>
<gene>
    <name evidence="1" type="ORF">CEURO_LOCUS21394</name>
</gene>
<organism evidence="1 2">
    <name type="scientific">Cuscuta europaea</name>
    <name type="common">European dodder</name>
    <dbReference type="NCBI Taxonomy" id="41803"/>
    <lineage>
        <taxon>Eukaryota</taxon>
        <taxon>Viridiplantae</taxon>
        <taxon>Streptophyta</taxon>
        <taxon>Embryophyta</taxon>
        <taxon>Tracheophyta</taxon>
        <taxon>Spermatophyta</taxon>
        <taxon>Magnoliopsida</taxon>
        <taxon>eudicotyledons</taxon>
        <taxon>Gunneridae</taxon>
        <taxon>Pentapetalae</taxon>
        <taxon>asterids</taxon>
        <taxon>lamiids</taxon>
        <taxon>Solanales</taxon>
        <taxon>Convolvulaceae</taxon>
        <taxon>Cuscuteae</taxon>
        <taxon>Cuscuta</taxon>
        <taxon>Cuscuta subgen. Cuscuta</taxon>
    </lineage>
</organism>
<feature type="non-terminal residue" evidence="1">
    <location>
        <position position="21"/>
    </location>
</feature>
<dbReference type="AlphaFoldDB" id="A0A9P0ZYK8"/>
<accession>A0A9P0ZYK8</accession>
<protein>
    <submittedName>
        <fullName evidence="1">Uncharacterized protein</fullName>
    </submittedName>
</protein>
<keyword evidence="2" id="KW-1185">Reference proteome</keyword>
<dbReference type="Proteomes" id="UP001152484">
    <property type="component" value="Unassembled WGS sequence"/>
</dbReference>